<accession>A0A0F9JK69</accession>
<reference evidence="1" key="1">
    <citation type="journal article" date="2015" name="Nature">
        <title>Complex archaea that bridge the gap between prokaryotes and eukaryotes.</title>
        <authorList>
            <person name="Spang A."/>
            <person name="Saw J.H."/>
            <person name="Jorgensen S.L."/>
            <person name="Zaremba-Niedzwiedzka K."/>
            <person name="Martijn J."/>
            <person name="Lind A.E."/>
            <person name="van Eijk R."/>
            <person name="Schleper C."/>
            <person name="Guy L."/>
            <person name="Ettema T.J."/>
        </authorList>
    </citation>
    <scope>NUCLEOTIDE SEQUENCE</scope>
</reference>
<feature type="non-terminal residue" evidence="1">
    <location>
        <position position="1"/>
    </location>
</feature>
<protein>
    <submittedName>
        <fullName evidence="1">Uncharacterized protein</fullName>
    </submittedName>
</protein>
<gene>
    <name evidence="1" type="ORF">LCGC14_1815320</name>
</gene>
<comment type="caution">
    <text evidence="1">The sequence shown here is derived from an EMBL/GenBank/DDBJ whole genome shotgun (WGS) entry which is preliminary data.</text>
</comment>
<organism evidence="1">
    <name type="scientific">marine sediment metagenome</name>
    <dbReference type="NCBI Taxonomy" id="412755"/>
    <lineage>
        <taxon>unclassified sequences</taxon>
        <taxon>metagenomes</taxon>
        <taxon>ecological metagenomes</taxon>
    </lineage>
</organism>
<sequence length="24" mass="2941">ETVVIDFQYIEGFIFDEYAKENDR</sequence>
<proteinExistence type="predicted"/>
<evidence type="ECO:0000313" key="1">
    <source>
        <dbReference type="EMBL" id="KKL99342.1"/>
    </source>
</evidence>
<dbReference type="EMBL" id="LAZR01017699">
    <property type="protein sequence ID" value="KKL99342.1"/>
    <property type="molecule type" value="Genomic_DNA"/>
</dbReference>
<name>A0A0F9JK69_9ZZZZ</name>
<dbReference type="AlphaFoldDB" id="A0A0F9JK69"/>